<gene>
    <name evidence="1" type="ORF">NUW54_g4546</name>
</gene>
<sequence>MLSGKSTRQRAAVSIECAITVHYKVLDPAESTPSRRLAQHPQQPVAEAAHCRLLLLLRSASTPPSRPTQQQPSATPNSANPYNGFNGYNMLGMGLPQMNVLGQFAYNGQMANFAQQLNQQRLPSLTIPTPQASPYSPAALTAALSAQNNATYVLVR</sequence>
<proteinExistence type="predicted"/>
<comment type="caution">
    <text evidence="1">The sequence shown here is derived from an EMBL/GenBank/DDBJ whole genome shotgun (WGS) entry which is preliminary data.</text>
</comment>
<accession>A0ACC1Q144</accession>
<evidence type="ECO:0000313" key="1">
    <source>
        <dbReference type="EMBL" id="KAJ3004984.1"/>
    </source>
</evidence>
<name>A0ACC1Q144_9APHY</name>
<protein>
    <submittedName>
        <fullName evidence="1">Uncharacterized protein</fullName>
    </submittedName>
</protein>
<dbReference type="Proteomes" id="UP001144978">
    <property type="component" value="Unassembled WGS sequence"/>
</dbReference>
<evidence type="ECO:0000313" key="2">
    <source>
        <dbReference type="Proteomes" id="UP001144978"/>
    </source>
</evidence>
<keyword evidence="2" id="KW-1185">Reference proteome</keyword>
<reference evidence="1" key="1">
    <citation type="submission" date="2022-08" db="EMBL/GenBank/DDBJ databases">
        <title>Genome Sequence of Pycnoporus sanguineus.</title>
        <authorList>
            <person name="Buettner E."/>
        </authorList>
    </citation>
    <scope>NUCLEOTIDE SEQUENCE</scope>
    <source>
        <strain evidence="1">CG-C14</strain>
    </source>
</reference>
<organism evidence="1 2">
    <name type="scientific">Trametes sanguinea</name>
    <dbReference type="NCBI Taxonomy" id="158606"/>
    <lineage>
        <taxon>Eukaryota</taxon>
        <taxon>Fungi</taxon>
        <taxon>Dikarya</taxon>
        <taxon>Basidiomycota</taxon>
        <taxon>Agaricomycotina</taxon>
        <taxon>Agaricomycetes</taxon>
        <taxon>Polyporales</taxon>
        <taxon>Polyporaceae</taxon>
        <taxon>Trametes</taxon>
    </lineage>
</organism>
<dbReference type="EMBL" id="JANSHE010001051">
    <property type="protein sequence ID" value="KAJ3004984.1"/>
    <property type="molecule type" value="Genomic_DNA"/>
</dbReference>